<dbReference type="Gene3D" id="3.40.720.10">
    <property type="entry name" value="Alkaline Phosphatase, subunit A"/>
    <property type="match status" value="1"/>
</dbReference>
<dbReference type="SUPFAM" id="SSF53649">
    <property type="entry name" value="Alkaline phosphatase-like"/>
    <property type="match status" value="1"/>
</dbReference>
<evidence type="ECO:0000313" key="1">
    <source>
        <dbReference type="EMBL" id="EGJ48682.1"/>
    </source>
</evidence>
<gene>
    <name evidence="1" type="ORF">Desaf_0325</name>
</gene>
<dbReference type="EMBL" id="CP003221">
    <property type="protein sequence ID" value="EGJ48682.1"/>
    <property type="molecule type" value="Genomic_DNA"/>
</dbReference>
<accession>F3YU76</accession>
<organism evidence="1 2">
    <name type="scientific">Desulfocurvibacter africanus subsp. africanus str. Walvis Bay</name>
    <dbReference type="NCBI Taxonomy" id="690850"/>
    <lineage>
        <taxon>Bacteria</taxon>
        <taxon>Pseudomonadati</taxon>
        <taxon>Thermodesulfobacteriota</taxon>
        <taxon>Desulfovibrionia</taxon>
        <taxon>Desulfovibrionales</taxon>
        <taxon>Desulfovibrionaceae</taxon>
        <taxon>Desulfocurvibacter</taxon>
    </lineage>
</organism>
<evidence type="ECO:0000313" key="2">
    <source>
        <dbReference type="Proteomes" id="UP000007844"/>
    </source>
</evidence>
<dbReference type="Proteomes" id="UP000007844">
    <property type="component" value="Chromosome"/>
</dbReference>
<protein>
    <submittedName>
        <fullName evidence="1">Type I phosphodiesterase/nucleotide pyrophosphatase</fullName>
    </submittedName>
</protein>
<proteinExistence type="predicted"/>
<name>F3YU76_DESAF</name>
<dbReference type="HOGENOM" id="CLU_024306_1_0_7"/>
<dbReference type="InterPro" id="IPR017850">
    <property type="entry name" value="Alkaline_phosphatase_core_sf"/>
</dbReference>
<dbReference type="AlphaFoldDB" id="F3YU76"/>
<reference evidence="1 2" key="1">
    <citation type="journal article" date="2011" name="J. Bacteriol.">
        <title>Genome sequence of the mercury-methylating and pleomorphic Desulfovibrio africanus Strain Walvis Bay.</title>
        <authorList>
            <person name="Brown S.D."/>
            <person name="Wall J.D."/>
            <person name="Kucken A.M."/>
            <person name="Gilmour C.C."/>
            <person name="Podar M."/>
            <person name="Brandt C.C."/>
            <person name="Teshima H."/>
            <person name="Detter J.C."/>
            <person name="Han C.S."/>
            <person name="Land M.L."/>
            <person name="Lucas S."/>
            <person name="Han J."/>
            <person name="Pennacchio L."/>
            <person name="Nolan M."/>
            <person name="Pitluck S."/>
            <person name="Woyke T."/>
            <person name="Goodwin L."/>
            <person name="Palumbo A.V."/>
            <person name="Elias D.A."/>
        </authorList>
    </citation>
    <scope>NUCLEOTIDE SEQUENCE [LARGE SCALE GENOMIC DNA]</scope>
    <source>
        <strain evidence="1 2">Walvis Bay</strain>
    </source>
</reference>
<dbReference type="eggNOG" id="COG3379">
    <property type="taxonomic scope" value="Bacteria"/>
</dbReference>
<dbReference type="RefSeq" id="WP_014258534.1">
    <property type="nucleotide sequence ID" value="NC_016629.1"/>
</dbReference>
<dbReference type="InterPro" id="IPR002591">
    <property type="entry name" value="Phosphodiest/P_Trfase"/>
</dbReference>
<dbReference type="STRING" id="690850.Desaf_0325"/>
<dbReference type="KEGG" id="daf:Desaf_0325"/>
<keyword evidence="2" id="KW-1185">Reference proteome</keyword>
<dbReference type="Pfam" id="PF01663">
    <property type="entry name" value="Phosphodiest"/>
    <property type="match status" value="1"/>
</dbReference>
<sequence length="434" mass="48179">MTPRTRLVVLGLDGLALPLARRLCELTDLPALASLVHDSRAMQVASELPELSPVNWTSFFTACGPGEHGVYGFTRLDPASYALSITDSSHVCAPTIFDRLSSQGLVSKVLNLPNTYPAKPLRGMLVAGFVAPELSRAVHPPVLAAILARQGYILEAETARGRAEPDLLLDGLTRSLVSRQAALDLLWGGLDFDLFVYVLTETDRLFHFFLDAVLDPSHWLHDRCMKLLRLWDTAVADALERYDALPEPKRLVVLADHGFAPLITEVDVNAWLMRAGFLRLLPGSDHSESGQWDATRIAPESRAFALDPGRIYLHDRERFGRGRLSRREALALREDIRQGLLELRFEGQPVLEAVHRGEDLYQGSQAHHAPDLVCVGHPGFDLKAKFDRREIFGLFGRTGTHTTRDAIFWDSQGSHPALLRDTGKLVLNHFGLST</sequence>